<accession>A0A9N9RCP7</accession>
<name>A0A9N9RCP7_9NEOP</name>
<dbReference type="Pfam" id="PF16012">
    <property type="entry name" value="DUF4780"/>
    <property type="match status" value="1"/>
</dbReference>
<proteinExistence type="predicted"/>
<reference evidence="3" key="2">
    <citation type="submission" date="2022-10" db="EMBL/GenBank/DDBJ databases">
        <authorList>
            <consortium name="ENA_rothamsted_submissions"/>
            <consortium name="culmorum"/>
            <person name="King R."/>
        </authorList>
    </citation>
    <scope>NUCLEOTIDE SEQUENCE</scope>
</reference>
<evidence type="ECO:0000313" key="3">
    <source>
        <dbReference type="EMBL" id="CAG9794229.1"/>
    </source>
</evidence>
<feature type="domain" description="DUF4780" evidence="2">
    <location>
        <begin position="792"/>
        <end position="940"/>
    </location>
</feature>
<dbReference type="AlphaFoldDB" id="A0A9N9RCP7"/>
<organism evidence="3 4">
    <name type="scientific">Diatraea saccharalis</name>
    <name type="common">sugarcane borer</name>
    <dbReference type="NCBI Taxonomy" id="40085"/>
    <lineage>
        <taxon>Eukaryota</taxon>
        <taxon>Metazoa</taxon>
        <taxon>Ecdysozoa</taxon>
        <taxon>Arthropoda</taxon>
        <taxon>Hexapoda</taxon>
        <taxon>Insecta</taxon>
        <taxon>Pterygota</taxon>
        <taxon>Neoptera</taxon>
        <taxon>Endopterygota</taxon>
        <taxon>Lepidoptera</taxon>
        <taxon>Glossata</taxon>
        <taxon>Ditrysia</taxon>
        <taxon>Pyraloidea</taxon>
        <taxon>Crambidae</taxon>
        <taxon>Crambinae</taxon>
        <taxon>Diatraea</taxon>
    </lineage>
</organism>
<feature type="region of interest" description="Disordered" evidence="1">
    <location>
        <begin position="368"/>
        <end position="407"/>
    </location>
</feature>
<reference evidence="3" key="1">
    <citation type="submission" date="2021-12" db="EMBL/GenBank/DDBJ databases">
        <authorList>
            <person name="King R."/>
        </authorList>
    </citation>
    <scope>NUCLEOTIDE SEQUENCE</scope>
</reference>
<evidence type="ECO:0000259" key="2">
    <source>
        <dbReference type="Pfam" id="PF16012"/>
    </source>
</evidence>
<feature type="region of interest" description="Disordered" evidence="1">
    <location>
        <begin position="332"/>
        <end position="351"/>
    </location>
</feature>
<dbReference type="EMBL" id="OU893337">
    <property type="protein sequence ID" value="CAG9794229.1"/>
    <property type="molecule type" value="Genomic_DNA"/>
</dbReference>
<dbReference type="Proteomes" id="UP001153714">
    <property type="component" value="Chromosome 6"/>
</dbReference>
<protein>
    <recommendedName>
        <fullName evidence="2">DUF4780 domain-containing protein</fullName>
    </recommendedName>
</protein>
<evidence type="ECO:0000313" key="4">
    <source>
        <dbReference type="Proteomes" id="UP001153714"/>
    </source>
</evidence>
<feature type="compositionally biased region" description="Polar residues" evidence="1">
    <location>
        <begin position="332"/>
        <end position="342"/>
    </location>
</feature>
<sequence length="945" mass="107197">MEYPVMSFNEADLVYSVIRQRDEVDVTSMGPLCSKLVEAIKLLNENQELKTSFLHVGTDKVQLSIEKKPLGDNNIGRKDLSNIKSSETDSETMTKFEKTFLRRKEMIENLNKAFINTTLKMILDFVSTEAEASLIFKNANEHQYTFIQSACAMAKTPRFYVLFSSDTANLLRSICKVLTANPCYELKVDVAKVQKDNKLRTVTLTKFPKYLDENKSLPKNENQVGSASSSFSENISTSLDQKNHQVKGVTFESGGKLETLVGGIIDKVNETSNADKHDEKLPTLKKDKILALNEGEKSLNEMDKENETPIKQEQSKITPILPNTIEKEQTKNEYVSKSQNTEKLNKAPLAKVNENKLTDNIPKAEIAEESKVSDEKRQSRLSRIDLKDQNNSSVDKRSFSVPPHIKDGVYDKTKGGINVATDGRRLSSRKTRLLEAMAIPMESDIAMRDKMNENEEGMKELVDEIMNKLFREPTLHLVCGFLSNKRQLTILKEIRKLEGKEIKTLQNERDTAVWEKCVQLPAIITTQCAKSIGKHYDKKKAKAGKLGLSLILQYKILEFLKNELTENVIEFDFDLPKKSVNSIKFVIQRVNARGNPICQNTFEYDIGMETLKYAKDKLLSIFWDEKRSLILRKTFLKKPPALDSKKLSDLANNNSSLIDNNKIAASDVEEDFSTEADDVQNVIGKDSNVTDDMKNCVEDWNEIASDDSFVIKEEVNAGNSNGMSEEDIYVDGNIREQDPIRDTVANGQIGYGDNVTSHAKRLRSDSDISNKIMKKSKLIRNIIYLFITPNDSDKITNDEVRKFQSAISEQLDNTKLPLLECHGVENGVLIYGCHNEAGTSLVKSVANEMNCTAESCERFREKSNRKMKVKLNSYVGINLKKLFNLIEVYNAGLSTECWSVHDVEVRRGKIILVLEVDYVSFEYILENNFRLFAGVDRLRFCLAWE</sequence>
<gene>
    <name evidence="3" type="ORF">DIATSA_LOCUS11623</name>
</gene>
<dbReference type="OrthoDB" id="6911085at2759"/>
<evidence type="ECO:0000256" key="1">
    <source>
        <dbReference type="SAM" id="MobiDB-lite"/>
    </source>
</evidence>
<dbReference type="InterPro" id="IPR031961">
    <property type="entry name" value="DUF4780"/>
</dbReference>
<keyword evidence="4" id="KW-1185">Reference proteome</keyword>